<keyword evidence="1" id="KW-0812">Transmembrane</keyword>
<evidence type="ECO:0000313" key="4">
    <source>
        <dbReference type="Proteomes" id="UP000050509"/>
    </source>
</evidence>
<dbReference type="Pfam" id="PF06181">
    <property type="entry name" value="Urate_ox_N"/>
    <property type="match status" value="1"/>
</dbReference>
<reference evidence="3 4" key="1">
    <citation type="submission" date="2015-09" db="EMBL/GenBank/DDBJ databases">
        <title>Draft genome sequence of Kouleothrix aurantiaca JCM 19913.</title>
        <authorList>
            <person name="Hemp J."/>
        </authorList>
    </citation>
    <scope>NUCLEOTIDE SEQUENCE [LARGE SCALE GENOMIC DNA]</scope>
    <source>
        <strain evidence="3 4">COM-B</strain>
    </source>
</reference>
<feature type="transmembrane region" description="Helical" evidence="1">
    <location>
        <begin position="151"/>
        <end position="170"/>
    </location>
</feature>
<sequence length="196" mass="21851">MDATIHELLDLIVRWVHVIAGIMWIGNSLLFNWLDRNLRPLDEPKEGVQGKIWLLHSGAFYEVEKKLLPPGMPYPEKVHWFMFQNLTTWVSGITLLIVVYYMGGAAYMVDPSVADISAGLAIAIGVCALVFGWLVYDFLWRSPLSKQNPQLAAAISFILLIAVTYGLAQVLGGRAAYIHVGALLGTLMTANVWFYV</sequence>
<name>A0A0P9CTM4_9CHLR</name>
<evidence type="ECO:0000256" key="1">
    <source>
        <dbReference type="SAM" id="Phobius"/>
    </source>
</evidence>
<dbReference type="EMBL" id="LJCR01002262">
    <property type="protein sequence ID" value="KPV48994.1"/>
    <property type="molecule type" value="Genomic_DNA"/>
</dbReference>
<gene>
    <name evidence="3" type="ORF">SE17_35100</name>
</gene>
<feature type="transmembrane region" description="Helical" evidence="1">
    <location>
        <begin position="86"/>
        <end position="108"/>
    </location>
</feature>
<keyword evidence="1" id="KW-0472">Membrane</keyword>
<dbReference type="AlphaFoldDB" id="A0A0P9CTM4"/>
<feature type="domain" description="Urate oxidase N-terminal" evidence="2">
    <location>
        <begin position="4"/>
        <end position="195"/>
    </location>
</feature>
<feature type="transmembrane region" description="Helical" evidence="1">
    <location>
        <begin position="120"/>
        <end position="139"/>
    </location>
</feature>
<dbReference type="Proteomes" id="UP000050509">
    <property type="component" value="Unassembled WGS sequence"/>
</dbReference>
<feature type="transmembrane region" description="Helical" evidence="1">
    <location>
        <begin position="176"/>
        <end position="195"/>
    </location>
</feature>
<feature type="transmembrane region" description="Helical" evidence="1">
    <location>
        <begin position="12"/>
        <end position="34"/>
    </location>
</feature>
<organism evidence="3 4">
    <name type="scientific">Kouleothrix aurantiaca</name>
    <dbReference type="NCBI Taxonomy" id="186479"/>
    <lineage>
        <taxon>Bacteria</taxon>
        <taxon>Bacillati</taxon>
        <taxon>Chloroflexota</taxon>
        <taxon>Chloroflexia</taxon>
        <taxon>Chloroflexales</taxon>
        <taxon>Roseiflexineae</taxon>
        <taxon>Roseiflexaceae</taxon>
        <taxon>Kouleothrix</taxon>
    </lineage>
</organism>
<feature type="non-terminal residue" evidence="3">
    <location>
        <position position="196"/>
    </location>
</feature>
<evidence type="ECO:0000313" key="3">
    <source>
        <dbReference type="EMBL" id="KPV48994.1"/>
    </source>
</evidence>
<dbReference type="InterPro" id="IPR010389">
    <property type="entry name" value="Urate_ox_N"/>
</dbReference>
<evidence type="ECO:0000259" key="2">
    <source>
        <dbReference type="Pfam" id="PF06181"/>
    </source>
</evidence>
<accession>A0A0P9CTM4</accession>
<comment type="caution">
    <text evidence="3">The sequence shown here is derived from an EMBL/GenBank/DDBJ whole genome shotgun (WGS) entry which is preliminary data.</text>
</comment>
<keyword evidence="1" id="KW-1133">Transmembrane helix</keyword>
<proteinExistence type="predicted"/>
<protein>
    <recommendedName>
        <fullName evidence="2">Urate oxidase N-terminal domain-containing protein</fullName>
    </recommendedName>
</protein>
<keyword evidence="4" id="KW-1185">Reference proteome</keyword>